<dbReference type="InterPro" id="IPR045050">
    <property type="entry name" value="Synaptotagmin_plant"/>
</dbReference>
<evidence type="ECO:0000313" key="1">
    <source>
        <dbReference type="EMBL" id="KAF4371810.1"/>
    </source>
</evidence>
<dbReference type="Proteomes" id="UP000525078">
    <property type="component" value="Unassembled WGS sequence"/>
</dbReference>
<dbReference type="GO" id="GO:0008289">
    <property type="term" value="F:lipid binding"/>
    <property type="evidence" value="ECO:0007669"/>
    <property type="project" value="InterPro"/>
</dbReference>
<reference evidence="1 2" key="1">
    <citation type="journal article" date="2020" name="bioRxiv">
        <title>Sequence and annotation of 42 cannabis genomes reveals extensive copy number variation in cannabinoid synthesis and pathogen resistance genes.</title>
        <authorList>
            <person name="Mckernan K.J."/>
            <person name="Helbert Y."/>
            <person name="Kane L.T."/>
            <person name="Ebling H."/>
            <person name="Zhang L."/>
            <person name="Liu B."/>
            <person name="Eaton Z."/>
            <person name="Mclaughlin S."/>
            <person name="Kingan S."/>
            <person name="Baybayan P."/>
            <person name="Concepcion G."/>
            <person name="Jordan M."/>
            <person name="Riva A."/>
            <person name="Barbazuk W."/>
            <person name="Harkins T."/>
        </authorList>
    </citation>
    <scope>NUCLEOTIDE SEQUENCE [LARGE SCALE GENOMIC DNA]</scope>
    <source>
        <strain evidence="2">cv. Jamaican Lion 4</strain>
        <tissue evidence="1">Leaf</tissue>
    </source>
</reference>
<dbReference type="GO" id="GO:0097367">
    <property type="term" value="F:carbohydrate derivative binding"/>
    <property type="evidence" value="ECO:0007669"/>
    <property type="project" value="InterPro"/>
</dbReference>
<dbReference type="GO" id="GO:0006094">
    <property type="term" value="P:gluconeogenesis"/>
    <property type="evidence" value="ECO:0007669"/>
    <property type="project" value="InterPro"/>
</dbReference>
<name>A0A7J6FPU0_CANSA</name>
<dbReference type="GO" id="GO:0004347">
    <property type="term" value="F:glucose-6-phosphate isomerase activity"/>
    <property type="evidence" value="ECO:0007669"/>
    <property type="project" value="InterPro"/>
</dbReference>
<dbReference type="InterPro" id="IPR046348">
    <property type="entry name" value="SIS_dom_sf"/>
</dbReference>
<dbReference type="SUPFAM" id="SSF53697">
    <property type="entry name" value="SIS domain"/>
    <property type="match status" value="1"/>
</dbReference>
<dbReference type="GO" id="GO:0005783">
    <property type="term" value="C:endoplasmic reticulum"/>
    <property type="evidence" value="ECO:0007669"/>
    <property type="project" value="TreeGrafter"/>
</dbReference>
<dbReference type="PANTHER" id="PTHR10774:SF62">
    <property type="entry name" value="SYNAPTOTAGMIN-3"/>
    <property type="match status" value="1"/>
</dbReference>
<accession>A0A7J6FPU0</accession>
<protein>
    <submittedName>
        <fullName evidence="1">Uncharacterized protein</fullName>
    </submittedName>
</protein>
<evidence type="ECO:0000313" key="2">
    <source>
        <dbReference type="Proteomes" id="UP000525078"/>
    </source>
</evidence>
<dbReference type="EMBL" id="JAATIP010000108">
    <property type="protein sequence ID" value="KAF4371810.1"/>
    <property type="molecule type" value="Genomic_DNA"/>
</dbReference>
<dbReference type="Gene3D" id="3.40.50.10490">
    <property type="entry name" value="Glucose-6-phosphate isomerase like protein, domain 1"/>
    <property type="match status" value="1"/>
</dbReference>
<organism evidence="1 2">
    <name type="scientific">Cannabis sativa</name>
    <name type="common">Hemp</name>
    <name type="synonym">Marijuana</name>
    <dbReference type="NCBI Taxonomy" id="3483"/>
    <lineage>
        <taxon>Eukaryota</taxon>
        <taxon>Viridiplantae</taxon>
        <taxon>Streptophyta</taxon>
        <taxon>Embryophyta</taxon>
        <taxon>Tracheophyta</taxon>
        <taxon>Spermatophyta</taxon>
        <taxon>Magnoliopsida</taxon>
        <taxon>eudicotyledons</taxon>
        <taxon>Gunneridae</taxon>
        <taxon>Pentapetalae</taxon>
        <taxon>rosids</taxon>
        <taxon>fabids</taxon>
        <taxon>Rosales</taxon>
        <taxon>Cannabaceae</taxon>
        <taxon>Cannabis</taxon>
    </lineage>
</organism>
<gene>
    <name evidence="1" type="ORF">F8388_023123</name>
</gene>
<sequence length="206" mass="24165">MLWRLFSFSSIYPTPTHSAKTQRDSMKTPSVSLLSFPLSLLFFDGFQQKSQQDSILFKFHGFLLFLRSLFVQHKFDRNLWHYKRNSRTYIQIVHIGKFHIEAIEFESLSLGTLPHKLYGMQVCKTNEKELVMEPALRWARNPNTSFKIKLLSLRLKIQTTNLKQNINQMFGGEHINSTENRSVFHVALRAPRDTVIQSDEKNENNC</sequence>
<comment type="caution">
    <text evidence="1">The sequence shown here is derived from an EMBL/GenBank/DDBJ whole genome shotgun (WGS) entry which is preliminary data.</text>
</comment>
<dbReference type="GO" id="GO:0006096">
    <property type="term" value="P:glycolytic process"/>
    <property type="evidence" value="ECO:0007669"/>
    <property type="project" value="InterPro"/>
</dbReference>
<dbReference type="InterPro" id="IPR001672">
    <property type="entry name" value="G6P_Isomerase"/>
</dbReference>
<dbReference type="Pfam" id="PF00342">
    <property type="entry name" value="PGI"/>
    <property type="match status" value="1"/>
</dbReference>
<proteinExistence type="predicted"/>
<dbReference type="AlphaFoldDB" id="A0A7J6FPU0"/>
<dbReference type="PANTHER" id="PTHR10774">
    <property type="entry name" value="EXTENDED SYNAPTOTAGMIN-RELATED"/>
    <property type="match status" value="1"/>
</dbReference>